<dbReference type="FunFam" id="3.90.700.10:FF:000002">
    <property type="entry name" value="L-aspartate oxidase"/>
    <property type="match status" value="1"/>
</dbReference>
<comment type="catalytic activity">
    <reaction evidence="10">
        <text>L-aspartate + O2 = iminosuccinate + H2O2</text>
        <dbReference type="Rhea" id="RHEA:25876"/>
        <dbReference type="ChEBI" id="CHEBI:15379"/>
        <dbReference type="ChEBI" id="CHEBI:16240"/>
        <dbReference type="ChEBI" id="CHEBI:29991"/>
        <dbReference type="ChEBI" id="CHEBI:77875"/>
        <dbReference type="EC" id="1.4.3.16"/>
    </reaction>
    <physiologicalReaction direction="left-to-right" evidence="10">
        <dbReference type="Rhea" id="RHEA:25877"/>
    </physiologicalReaction>
</comment>
<evidence type="ECO:0000256" key="7">
    <source>
        <dbReference type="ARBA" id="ARBA00022642"/>
    </source>
</evidence>
<evidence type="ECO:0000256" key="13">
    <source>
        <dbReference type="RuleBase" id="RU362049"/>
    </source>
</evidence>
<dbReference type="GO" id="GO:0033765">
    <property type="term" value="F:steroid dehydrogenase activity, acting on the CH-CH group of donors"/>
    <property type="evidence" value="ECO:0007669"/>
    <property type="project" value="UniProtKB-ARBA"/>
</dbReference>
<keyword evidence="9 13" id="KW-0560">Oxidoreductase</keyword>
<evidence type="ECO:0000256" key="1">
    <source>
        <dbReference type="ARBA" id="ARBA00001974"/>
    </source>
</evidence>
<keyword evidence="7 13" id="KW-0662">Pyridine nucleotide biosynthesis</keyword>
<dbReference type="KEGG" id="mana:MAMMFC1_04046"/>
<dbReference type="Proteomes" id="UP000276437">
    <property type="component" value="Chromosome"/>
</dbReference>
<dbReference type="Gene3D" id="3.50.50.60">
    <property type="entry name" value="FAD/NAD(P)-binding domain"/>
    <property type="match status" value="1"/>
</dbReference>
<dbReference type="UniPathway" id="UPA00253">
    <property type="reaction ID" value="UER00326"/>
</dbReference>
<evidence type="ECO:0000256" key="2">
    <source>
        <dbReference type="ARBA" id="ARBA00004950"/>
    </source>
</evidence>
<dbReference type="InterPro" id="IPR027477">
    <property type="entry name" value="Succ_DH/fumarate_Rdtase_cat_sf"/>
</dbReference>
<dbReference type="GO" id="GO:0008734">
    <property type="term" value="F:L-aspartate oxidase activity"/>
    <property type="evidence" value="ECO:0007669"/>
    <property type="project" value="UniProtKB-UniRule"/>
</dbReference>
<evidence type="ECO:0000259" key="16">
    <source>
        <dbReference type="Pfam" id="PF02910"/>
    </source>
</evidence>
<dbReference type="OrthoDB" id="9806724at2"/>
<dbReference type="PANTHER" id="PTHR42716">
    <property type="entry name" value="L-ASPARTATE OXIDASE"/>
    <property type="match status" value="1"/>
</dbReference>
<dbReference type="SUPFAM" id="SSF51905">
    <property type="entry name" value="FAD/NAD(P)-binding domain"/>
    <property type="match status" value="1"/>
</dbReference>
<dbReference type="Gene3D" id="3.90.700.10">
    <property type="entry name" value="Succinate dehydrogenase/fumarate reductase flavoprotein, catalytic domain"/>
    <property type="match status" value="1"/>
</dbReference>
<evidence type="ECO:0000256" key="8">
    <source>
        <dbReference type="ARBA" id="ARBA00022827"/>
    </source>
</evidence>
<evidence type="ECO:0000256" key="10">
    <source>
        <dbReference type="ARBA" id="ARBA00048305"/>
    </source>
</evidence>
<feature type="domain" description="Fumarate reductase/succinate dehydrogenase flavoprotein-like C-terminal" evidence="16">
    <location>
        <begin position="469"/>
        <end position="515"/>
    </location>
</feature>
<feature type="transmembrane region" description="Helical" evidence="14">
    <location>
        <begin position="20"/>
        <end position="38"/>
    </location>
</feature>
<keyword evidence="14" id="KW-0812">Transmembrane</keyword>
<name>A0A348AQI6_9FIRM</name>
<dbReference type="PANTHER" id="PTHR42716:SF2">
    <property type="entry name" value="L-ASPARTATE OXIDASE, CHLOROPLASTIC"/>
    <property type="match status" value="1"/>
</dbReference>
<evidence type="ECO:0000256" key="14">
    <source>
        <dbReference type="SAM" id="Phobius"/>
    </source>
</evidence>
<evidence type="ECO:0000313" key="18">
    <source>
        <dbReference type="Proteomes" id="UP000276437"/>
    </source>
</evidence>
<dbReference type="InterPro" id="IPR003953">
    <property type="entry name" value="FAD-dep_OxRdtase_2_FAD-bd"/>
</dbReference>
<feature type="active site" description="Proton acceptor" evidence="12">
    <location>
        <position position="289"/>
    </location>
</feature>
<dbReference type="RefSeq" id="WP_126310178.1">
    <property type="nucleotide sequence ID" value="NZ_AP018449.1"/>
</dbReference>
<evidence type="ECO:0000259" key="15">
    <source>
        <dbReference type="Pfam" id="PF00890"/>
    </source>
</evidence>
<evidence type="ECO:0000256" key="9">
    <source>
        <dbReference type="ARBA" id="ARBA00023002"/>
    </source>
</evidence>
<dbReference type="SUPFAM" id="SSF56425">
    <property type="entry name" value="Succinate dehydrogenase/fumarate reductase flavoprotein, catalytic domain"/>
    <property type="match status" value="1"/>
</dbReference>
<dbReference type="Pfam" id="PF00890">
    <property type="entry name" value="FAD_binding_2"/>
    <property type="match status" value="1"/>
</dbReference>
<comment type="subcellular location">
    <subcellularLocation>
        <location evidence="13">Cytoplasm</location>
    </subcellularLocation>
</comment>
<dbReference type="Pfam" id="PF02910">
    <property type="entry name" value="Succ_DH_flav_C"/>
    <property type="match status" value="1"/>
</dbReference>
<keyword evidence="6 13" id="KW-0285">Flavoprotein</keyword>
<proteinExistence type="inferred from homology"/>
<dbReference type="PRINTS" id="PR00368">
    <property type="entry name" value="FADPNR"/>
</dbReference>
<dbReference type="InterPro" id="IPR036188">
    <property type="entry name" value="FAD/NAD-bd_sf"/>
</dbReference>
<reference evidence="17 18" key="1">
    <citation type="journal article" date="2018" name="Int. J. Syst. Evol. Microbiol.">
        <title>Methylomusa anaerophila gen. nov., sp. nov., an anaerobic methanol-utilizing bacterium isolated from a microbial fuel cell.</title>
        <authorList>
            <person name="Amano N."/>
            <person name="Yamamuro A."/>
            <person name="Miyahara M."/>
            <person name="Kouzuma A."/>
            <person name="Abe T."/>
            <person name="Watanabe K."/>
        </authorList>
    </citation>
    <scope>NUCLEOTIDE SEQUENCE [LARGE SCALE GENOMIC DNA]</scope>
    <source>
        <strain evidence="17 18">MMFC1</strain>
    </source>
</reference>
<feature type="domain" description="FAD-dependent oxidoreductase 2 FAD-binding" evidence="15">
    <location>
        <begin position="21"/>
        <end position="391"/>
    </location>
</feature>
<accession>A0A348AQI6</accession>
<dbReference type="PIRSF" id="PIRSF000171">
    <property type="entry name" value="SDHA_APRA_LASPO"/>
    <property type="match status" value="1"/>
</dbReference>
<dbReference type="InterPro" id="IPR037099">
    <property type="entry name" value="Fum_R/Succ_DH_flav-like_C_sf"/>
</dbReference>
<evidence type="ECO:0000256" key="3">
    <source>
        <dbReference type="ARBA" id="ARBA00008562"/>
    </source>
</evidence>
<evidence type="ECO:0000256" key="12">
    <source>
        <dbReference type="PIRSR" id="PIRSR000171-1"/>
    </source>
</evidence>
<comment type="function">
    <text evidence="13">Catalyzes the oxidation of L-aspartate to iminoaspartate.</text>
</comment>
<keyword evidence="14" id="KW-1133">Transmembrane helix</keyword>
<dbReference type="NCBIfam" id="TIGR00551">
    <property type="entry name" value="nadB"/>
    <property type="match status" value="1"/>
</dbReference>
<evidence type="ECO:0000256" key="4">
    <source>
        <dbReference type="ARBA" id="ARBA00012173"/>
    </source>
</evidence>
<evidence type="ECO:0000256" key="5">
    <source>
        <dbReference type="ARBA" id="ARBA00021901"/>
    </source>
</evidence>
<dbReference type="InterPro" id="IPR005288">
    <property type="entry name" value="NadB"/>
</dbReference>
<dbReference type="EC" id="1.4.3.16" evidence="4 11"/>
<comment type="pathway">
    <text evidence="2 13">Cofactor biosynthesis; NAD(+) biosynthesis; iminoaspartate from L-aspartate (oxidase route): step 1/1.</text>
</comment>
<keyword evidence="8 13" id="KW-0274">FAD</keyword>
<keyword evidence="14" id="KW-0472">Membrane</keyword>
<sequence length="526" mass="58045">MKNREYIIAAKLDELDRKAFDVVIIGSGIAGMSVALTLNSRLRVLLVSKTAVTDCSTYKAQGGMAVAVGADDTWERHMADTLKVGQGLCRQDAVQVMTEEGPAALDFLESWGAKFNRSSTGGLYLTREAGHSCNRIIHYYDYTGRHIAETMVRVLHGKENIERLDKAYLLDILTTENGYCCGCIVWYSGRMVVLEAAAVVIATGGYSGLYARSTNAASASGDGIAAAYRAGAVLADMEFVQFHPTAFTTQSGEVFLLTEALRGEGAVLRNSEGNRFMLDYHADGELAPRDTVSRAMRREMRREHGSYVYLDATSLDKNYLSSRFRQVYSTLVDNDLRMETDLIPVAPAAHYTIGGVWTDLWGQTSVPQLYACGETAATGVHGANRLASNSLLEGIVFGRRAALAIDGGLSSPLFHHSITGIEAGRNECCADLELLRAALDRDAGVVRREEDMGRLLAALPQNSRPLKNVEAFQSCNAYQLAKLVLEAAILRRESRGTHYRSDYPERDDMHYQKHIEQQWERQAIWR</sequence>
<dbReference type="Gene3D" id="1.20.58.100">
    <property type="entry name" value="Fumarate reductase/succinate dehydrogenase flavoprotein-like, C-terminal domain"/>
    <property type="match status" value="1"/>
</dbReference>
<dbReference type="InterPro" id="IPR015939">
    <property type="entry name" value="Fum_Rdtase/Succ_DH_flav-like_C"/>
</dbReference>
<protein>
    <recommendedName>
        <fullName evidence="5 11">L-aspartate oxidase</fullName>
        <ecNumber evidence="4 11">1.4.3.16</ecNumber>
    </recommendedName>
</protein>
<evidence type="ECO:0000313" key="17">
    <source>
        <dbReference type="EMBL" id="BBB93334.1"/>
    </source>
</evidence>
<gene>
    <name evidence="17" type="primary">nadB_2</name>
    <name evidence="17" type="ORF">MAMMFC1_04046</name>
</gene>
<organism evidence="17 18">
    <name type="scientific">Methylomusa anaerophila</name>
    <dbReference type="NCBI Taxonomy" id="1930071"/>
    <lineage>
        <taxon>Bacteria</taxon>
        <taxon>Bacillati</taxon>
        <taxon>Bacillota</taxon>
        <taxon>Negativicutes</taxon>
        <taxon>Selenomonadales</taxon>
        <taxon>Sporomusaceae</taxon>
        <taxon>Methylomusa</taxon>
    </lineage>
</organism>
<evidence type="ECO:0000256" key="6">
    <source>
        <dbReference type="ARBA" id="ARBA00022630"/>
    </source>
</evidence>
<comment type="similarity">
    <text evidence="3 13">Belongs to the FAD-dependent oxidoreductase 2 family. NadB subfamily.</text>
</comment>
<comment type="cofactor">
    <cofactor evidence="1 13">
        <name>FAD</name>
        <dbReference type="ChEBI" id="CHEBI:57692"/>
    </cofactor>
</comment>
<evidence type="ECO:0000256" key="11">
    <source>
        <dbReference type="NCBIfam" id="TIGR00551"/>
    </source>
</evidence>
<dbReference type="GO" id="GO:0009435">
    <property type="term" value="P:NAD+ biosynthetic process"/>
    <property type="evidence" value="ECO:0007669"/>
    <property type="project" value="UniProtKB-UniPathway"/>
</dbReference>
<dbReference type="SUPFAM" id="SSF46977">
    <property type="entry name" value="Succinate dehydrogenase/fumarate reductase flavoprotein C-terminal domain"/>
    <property type="match status" value="1"/>
</dbReference>
<dbReference type="EMBL" id="AP018449">
    <property type="protein sequence ID" value="BBB93334.1"/>
    <property type="molecule type" value="Genomic_DNA"/>
</dbReference>
<keyword evidence="18" id="KW-1185">Reference proteome</keyword>
<dbReference type="GO" id="GO:0005737">
    <property type="term" value="C:cytoplasm"/>
    <property type="evidence" value="ECO:0007669"/>
    <property type="project" value="UniProtKB-SubCell"/>
</dbReference>
<dbReference type="AlphaFoldDB" id="A0A348AQI6"/>